<sequence length="130" mass="13977">MDQFGQTRHGQVSSIGQIAIADFKRFGCVHVGTTATEDAIESMITDQDVITVTTANHVTIGTGVGLDDLLLTTNRGVEFDREGWIRDGSISEVVCPYRRDVTGKRAKTRSGREPPQGAPANLGNSRSISS</sequence>
<dbReference type="EMBL" id="SJPN01000026">
    <property type="protein sequence ID" value="TWT89244.1"/>
    <property type="molecule type" value="Genomic_DNA"/>
</dbReference>
<organism evidence="2 3">
    <name type="scientific">Stieleria varia</name>
    <dbReference type="NCBI Taxonomy" id="2528005"/>
    <lineage>
        <taxon>Bacteria</taxon>
        <taxon>Pseudomonadati</taxon>
        <taxon>Planctomycetota</taxon>
        <taxon>Planctomycetia</taxon>
        <taxon>Pirellulales</taxon>
        <taxon>Pirellulaceae</taxon>
        <taxon>Stieleria</taxon>
    </lineage>
</organism>
<protein>
    <submittedName>
        <fullName evidence="2">Uncharacterized protein</fullName>
    </submittedName>
</protein>
<comment type="caution">
    <text evidence="2">The sequence shown here is derived from an EMBL/GenBank/DDBJ whole genome shotgun (WGS) entry which is preliminary data.</text>
</comment>
<proteinExistence type="predicted"/>
<name>A0A5C5ZP51_9BACT</name>
<evidence type="ECO:0000313" key="3">
    <source>
        <dbReference type="Proteomes" id="UP000320176"/>
    </source>
</evidence>
<gene>
    <name evidence="2" type="ORF">Pla52n_68780</name>
</gene>
<feature type="region of interest" description="Disordered" evidence="1">
    <location>
        <begin position="101"/>
        <end position="130"/>
    </location>
</feature>
<evidence type="ECO:0000256" key="1">
    <source>
        <dbReference type="SAM" id="MobiDB-lite"/>
    </source>
</evidence>
<dbReference type="AlphaFoldDB" id="A0A5C5ZP51"/>
<accession>A0A5C5ZP51</accession>
<dbReference type="Proteomes" id="UP000320176">
    <property type="component" value="Unassembled WGS sequence"/>
</dbReference>
<keyword evidence="3" id="KW-1185">Reference proteome</keyword>
<reference evidence="2 3" key="1">
    <citation type="submission" date="2019-02" db="EMBL/GenBank/DDBJ databases">
        <title>Deep-cultivation of Planctomycetes and their phenomic and genomic characterization uncovers novel biology.</title>
        <authorList>
            <person name="Wiegand S."/>
            <person name="Jogler M."/>
            <person name="Boedeker C."/>
            <person name="Pinto D."/>
            <person name="Vollmers J."/>
            <person name="Rivas-Marin E."/>
            <person name="Kohn T."/>
            <person name="Peeters S.H."/>
            <person name="Heuer A."/>
            <person name="Rast P."/>
            <person name="Oberbeckmann S."/>
            <person name="Bunk B."/>
            <person name="Jeske O."/>
            <person name="Meyerdierks A."/>
            <person name="Storesund J.E."/>
            <person name="Kallscheuer N."/>
            <person name="Luecker S."/>
            <person name="Lage O.M."/>
            <person name="Pohl T."/>
            <person name="Merkel B.J."/>
            <person name="Hornburger P."/>
            <person name="Mueller R.-W."/>
            <person name="Bruemmer F."/>
            <person name="Labrenz M."/>
            <person name="Spormann A.M."/>
            <person name="Op Den Camp H."/>
            <person name="Overmann J."/>
            <person name="Amann R."/>
            <person name="Jetten M.S.M."/>
            <person name="Mascher T."/>
            <person name="Medema M.H."/>
            <person name="Devos D.P."/>
            <person name="Kaster A.-K."/>
            <person name="Ovreas L."/>
            <person name="Rohde M."/>
            <person name="Galperin M.Y."/>
            <person name="Jogler C."/>
        </authorList>
    </citation>
    <scope>NUCLEOTIDE SEQUENCE [LARGE SCALE GENOMIC DNA]</scope>
    <source>
        <strain evidence="2 3">Pla52n</strain>
    </source>
</reference>
<evidence type="ECO:0000313" key="2">
    <source>
        <dbReference type="EMBL" id="TWT89244.1"/>
    </source>
</evidence>